<reference evidence="3 4" key="1">
    <citation type="journal article" date="2020" name="Nature">
        <title>Six reference-quality genomes reveal evolution of bat adaptations.</title>
        <authorList>
            <person name="Jebb D."/>
            <person name="Huang Z."/>
            <person name="Pippel M."/>
            <person name="Hughes G.M."/>
            <person name="Lavrichenko K."/>
            <person name="Devanna P."/>
            <person name="Winkler S."/>
            <person name="Jermiin L.S."/>
            <person name="Skirmuntt E.C."/>
            <person name="Katzourakis A."/>
            <person name="Burkitt-Gray L."/>
            <person name="Ray D.A."/>
            <person name="Sullivan K.A.M."/>
            <person name="Roscito J.G."/>
            <person name="Kirilenko B.M."/>
            <person name="Davalos L.M."/>
            <person name="Corthals A.P."/>
            <person name="Power M.L."/>
            <person name="Jones G."/>
            <person name="Ransome R.D."/>
            <person name="Dechmann D.K.N."/>
            <person name="Locatelli A.G."/>
            <person name="Puechmaille S.J."/>
            <person name="Fedrigo O."/>
            <person name="Jarvis E.D."/>
            <person name="Hiller M."/>
            <person name="Vernes S.C."/>
            <person name="Myers E.W."/>
            <person name="Teeling E.C."/>
        </authorList>
    </citation>
    <scope>NUCLEOTIDE SEQUENCE [LARGE SCALE GENOMIC DNA]</scope>
    <source>
        <strain evidence="3">Bat1K_MPI-CBG_1</strain>
    </source>
</reference>
<name>A0A833YSY5_9CHIR</name>
<accession>A0A833YSY5</accession>
<evidence type="ECO:0000313" key="3">
    <source>
        <dbReference type="EMBL" id="KAF6081987.1"/>
    </source>
</evidence>
<sequence length="122" mass="13474">MKQGRKVTSWECWFCFGFLPLKWILLAAGRAGWTFDSHTHPLIPGMHHGPSRPSMKSQSPEAGSHHPHPSPQCDPSARLAVVSVLTRGFASCTFFCELLFASSSKKSALGMFKTPEGTDHDY</sequence>
<feature type="transmembrane region" description="Helical" evidence="2">
    <location>
        <begin position="12"/>
        <end position="33"/>
    </location>
</feature>
<protein>
    <submittedName>
        <fullName evidence="3">Uncharacterized protein</fullName>
    </submittedName>
</protein>
<feature type="region of interest" description="Disordered" evidence="1">
    <location>
        <begin position="44"/>
        <end position="73"/>
    </location>
</feature>
<keyword evidence="2" id="KW-0812">Transmembrane</keyword>
<evidence type="ECO:0000256" key="1">
    <source>
        <dbReference type="SAM" id="MobiDB-lite"/>
    </source>
</evidence>
<dbReference type="AlphaFoldDB" id="A0A833YSY5"/>
<dbReference type="EMBL" id="JABVXQ010000013">
    <property type="protein sequence ID" value="KAF6081987.1"/>
    <property type="molecule type" value="Genomic_DNA"/>
</dbReference>
<evidence type="ECO:0000256" key="2">
    <source>
        <dbReference type="SAM" id="Phobius"/>
    </source>
</evidence>
<feature type="transmembrane region" description="Helical" evidence="2">
    <location>
        <begin position="79"/>
        <end position="101"/>
    </location>
</feature>
<organism evidence="3 4">
    <name type="scientific">Phyllostomus discolor</name>
    <name type="common">pale spear-nosed bat</name>
    <dbReference type="NCBI Taxonomy" id="89673"/>
    <lineage>
        <taxon>Eukaryota</taxon>
        <taxon>Metazoa</taxon>
        <taxon>Chordata</taxon>
        <taxon>Craniata</taxon>
        <taxon>Vertebrata</taxon>
        <taxon>Euteleostomi</taxon>
        <taxon>Mammalia</taxon>
        <taxon>Eutheria</taxon>
        <taxon>Laurasiatheria</taxon>
        <taxon>Chiroptera</taxon>
        <taxon>Yangochiroptera</taxon>
        <taxon>Phyllostomidae</taxon>
        <taxon>Phyllostominae</taxon>
        <taxon>Phyllostomus</taxon>
    </lineage>
</organism>
<keyword evidence="2" id="KW-0472">Membrane</keyword>
<evidence type="ECO:0000313" key="4">
    <source>
        <dbReference type="Proteomes" id="UP000664940"/>
    </source>
</evidence>
<comment type="caution">
    <text evidence="3">The sequence shown here is derived from an EMBL/GenBank/DDBJ whole genome shotgun (WGS) entry which is preliminary data.</text>
</comment>
<proteinExistence type="predicted"/>
<keyword evidence="2" id="KW-1133">Transmembrane helix</keyword>
<dbReference type="Proteomes" id="UP000664940">
    <property type="component" value="Unassembled WGS sequence"/>
</dbReference>
<gene>
    <name evidence="3" type="ORF">HJG60_008955</name>
</gene>